<evidence type="ECO:0000256" key="5">
    <source>
        <dbReference type="ARBA" id="ARBA00022691"/>
    </source>
</evidence>
<protein>
    <recommendedName>
        <fullName evidence="6">Ribosomal RNA small subunit methyltransferase G</fullName>
        <ecNumber evidence="6">2.1.1.-</ecNumber>
    </recommendedName>
    <alternativeName>
        <fullName evidence="6">16S rRNA 7-methylguanosine methyltransferase</fullName>
        <shortName evidence="6">16S rRNA m7G methyltransferase</shortName>
    </alternativeName>
</protein>
<feature type="binding site" evidence="6">
    <location>
        <begin position="181"/>
        <end position="182"/>
    </location>
    <ligand>
        <name>S-adenosyl-L-methionine</name>
        <dbReference type="ChEBI" id="CHEBI:59789"/>
    </ligand>
</feature>
<evidence type="ECO:0000313" key="8">
    <source>
        <dbReference type="EMBL" id="EFM83345.1"/>
    </source>
</evidence>
<dbReference type="EMBL" id="AEBR01000028">
    <property type="protein sequence ID" value="EFM83345.1"/>
    <property type="molecule type" value="Genomic_DNA"/>
</dbReference>
<feature type="binding site" evidence="6">
    <location>
        <position position="200"/>
    </location>
    <ligand>
        <name>S-adenosyl-L-methionine</name>
        <dbReference type="ChEBI" id="CHEBI:59789"/>
    </ligand>
</feature>
<dbReference type="PANTHER" id="PTHR31760:SF0">
    <property type="entry name" value="S-ADENOSYL-L-METHIONINE-DEPENDENT METHYLTRANSFERASES SUPERFAMILY PROTEIN"/>
    <property type="match status" value="1"/>
</dbReference>
<comment type="caution">
    <text evidence="6">Lacks conserved residue(s) required for the propagation of feature annotation.</text>
</comment>
<dbReference type="GO" id="GO:0070043">
    <property type="term" value="F:rRNA (guanine-N7-)-methyltransferase activity"/>
    <property type="evidence" value="ECO:0007669"/>
    <property type="project" value="UniProtKB-UniRule"/>
</dbReference>
<dbReference type="Gene3D" id="3.40.50.150">
    <property type="entry name" value="Vaccinia Virus protein VP39"/>
    <property type="match status" value="1"/>
</dbReference>
<comment type="caution">
    <text evidence="8">The sequence shown here is derived from an EMBL/GenBank/DDBJ whole genome shotgun (WGS) entry which is preliminary data.</text>
</comment>
<evidence type="ECO:0000256" key="6">
    <source>
        <dbReference type="HAMAP-Rule" id="MF_00074"/>
    </source>
</evidence>
<evidence type="ECO:0000256" key="1">
    <source>
        <dbReference type="ARBA" id="ARBA00022490"/>
    </source>
</evidence>
<dbReference type="EC" id="2.1.1.-" evidence="6"/>
<dbReference type="AlphaFoldDB" id="A0A125W7L9"/>
<comment type="subcellular location">
    <subcellularLocation>
        <location evidence="6">Cytoplasm</location>
    </subcellularLocation>
</comment>
<evidence type="ECO:0000256" key="3">
    <source>
        <dbReference type="ARBA" id="ARBA00022603"/>
    </source>
</evidence>
<feature type="binding site" evidence="6">
    <location>
        <position position="135"/>
    </location>
    <ligand>
        <name>S-adenosyl-L-methionine</name>
        <dbReference type="ChEBI" id="CHEBI:59789"/>
    </ligand>
</feature>
<dbReference type="HOGENOM" id="CLU_065341_0_2_9"/>
<name>A0A125W7L9_ENTFL</name>
<keyword evidence="3 6" id="KW-0489">Methyltransferase</keyword>
<dbReference type="InterPro" id="IPR003682">
    <property type="entry name" value="rRNA_ssu_MeTfrase_G"/>
</dbReference>
<keyword evidence="2 6" id="KW-0698">rRNA processing</keyword>
<dbReference type="GO" id="GO:0005829">
    <property type="term" value="C:cytosol"/>
    <property type="evidence" value="ECO:0007669"/>
    <property type="project" value="TreeGrafter"/>
</dbReference>
<dbReference type="HAMAP" id="MF_00074">
    <property type="entry name" value="16SrRNA_methyltr_G"/>
    <property type="match status" value="1"/>
</dbReference>
<keyword evidence="1 6" id="KW-0963">Cytoplasm</keyword>
<dbReference type="Pfam" id="PF02527">
    <property type="entry name" value="GidB"/>
    <property type="match status" value="1"/>
</dbReference>
<organism evidence="8 9">
    <name type="scientific">Enterococcus faecalis TX4248</name>
    <dbReference type="NCBI Taxonomy" id="749495"/>
    <lineage>
        <taxon>Bacteria</taxon>
        <taxon>Bacillati</taxon>
        <taxon>Bacillota</taxon>
        <taxon>Bacilli</taxon>
        <taxon>Lactobacillales</taxon>
        <taxon>Enterococcaceae</taxon>
        <taxon>Enterococcus</taxon>
    </lineage>
</organism>
<feature type="region of interest" description="Disordered" evidence="7">
    <location>
        <begin position="270"/>
        <end position="291"/>
    </location>
</feature>
<dbReference type="Proteomes" id="UP000004846">
    <property type="component" value="Unassembled WGS sequence"/>
</dbReference>
<gene>
    <name evidence="8" type="primary">gidB</name>
    <name evidence="6" type="synonym">rsmG</name>
    <name evidence="8" type="ORF">HMPREF9498_01010</name>
</gene>
<evidence type="ECO:0000256" key="4">
    <source>
        <dbReference type="ARBA" id="ARBA00022679"/>
    </source>
</evidence>
<accession>A0A125W7L9</accession>
<dbReference type="FunFam" id="3.40.50.150:FF:000041">
    <property type="entry name" value="Ribosomal RNA small subunit methyltransferase G"/>
    <property type="match status" value="1"/>
</dbReference>
<keyword evidence="5 6" id="KW-0949">S-adenosyl-L-methionine</keyword>
<sequence>MARDFLPHKKADFSFIIQAKIFRKALQEIAICVKVGKDDCETFFCFTKKEGVFMLPEEFRQLLAAKGIELTDQQMTQFDQYFHLLVEWNEKMNLTAITEEKEVYLKHFYDSVSLAFFEDFASDKAICDVGAGAGFPSIPLKIVFPSLNVTIVDSLNKRITFLTELVNQLGLANVSLYHDRAETFGQKAEFRGAFDYVTARAVARLNVLSELCLPLVKKEGYFLALKASKSEEEINEAKPAIATLGGQFQKEVGFTLPITADERHIVVIQKKKETPKKYPRKPGLPNKQPIK</sequence>
<dbReference type="CDD" id="cd02440">
    <property type="entry name" value="AdoMet_MTases"/>
    <property type="match status" value="1"/>
</dbReference>
<dbReference type="PANTHER" id="PTHR31760">
    <property type="entry name" value="S-ADENOSYL-L-METHIONINE-DEPENDENT METHYLTRANSFERASES SUPERFAMILY PROTEIN"/>
    <property type="match status" value="1"/>
</dbReference>
<reference evidence="8 9" key="1">
    <citation type="submission" date="2010-07" db="EMBL/GenBank/DDBJ databases">
        <authorList>
            <person name="Sid Ahmed O."/>
        </authorList>
    </citation>
    <scope>NUCLEOTIDE SEQUENCE [LARGE SCALE GENOMIC DNA]</scope>
    <source>
        <strain evidence="8 9">TX4248</strain>
    </source>
</reference>
<keyword evidence="4 6" id="KW-0808">Transferase</keyword>
<dbReference type="InterPro" id="IPR029063">
    <property type="entry name" value="SAM-dependent_MTases_sf"/>
</dbReference>
<dbReference type="NCBIfam" id="TIGR00138">
    <property type="entry name" value="rsmG_gidB"/>
    <property type="match status" value="1"/>
</dbReference>
<evidence type="ECO:0000256" key="2">
    <source>
        <dbReference type="ARBA" id="ARBA00022552"/>
    </source>
</evidence>
<evidence type="ECO:0000313" key="9">
    <source>
        <dbReference type="Proteomes" id="UP000004846"/>
    </source>
</evidence>
<dbReference type="SUPFAM" id="SSF53335">
    <property type="entry name" value="S-adenosyl-L-methionine-dependent methyltransferases"/>
    <property type="match status" value="1"/>
</dbReference>
<evidence type="ECO:0000256" key="7">
    <source>
        <dbReference type="SAM" id="MobiDB-lite"/>
    </source>
</evidence>
<comment type="function">
    <text evidence="6">Specifically methylates the N7 position of a guanine in 16S rRNA.</text>
</comment>
<feature type="binding site" evidence="6">
    <location>
        <position position="130"/>
    </location>
    <ligand>
        <name>S-adenosyl-L-methionine</name>
        <dbReference type="ChEBI" id="CHEBI:59789"/>
    </ligand>
</feature>
<proteinExistence type="inferred from homology"/>
<comment type="similarity">
    <text evidence="6">Belongs to the methyltransferase superfamily. RNA methyltransferase RsmG family.</text>
</comment>